<accession>A0AAE3NC37</accession>
<evidence type="ECO:0000313" key="5">
    <source>
        <dbReference type="Proteomes" id="UP001143674"/>
    </source>
</evidence>
<dbReference type="Gene3D" id="3.40.50.12780">
    <property type="entry name" value="N-terminal domain of ligase-like"/>
    <property type="match status" value="1"/>
</dbReference>
<dbReference type="Pfam" id="PF23562">
    <property type="entry name" value="AMP-binding_C_3"/>
    <property type="match status" value="1"/>
</dbReference>
<dbReference type="InterPro" id="IPR042099">
    <property type="entry name" value="ANL_N_sf"/>
</dbReference>
<feature type="domain" description="AMP-dependent synthetase/ligase" evidence="3">
    <location>
        <begin position="53"/>
        <end position="432"/>
    </location>
</feature>
<sequence>MLMESMKHATARYRPVSIGGGTVQVRRDEGGDWHLRSAEPIGAYPARMTDCLRRGAEQYPDRVLAAQRGADGQWERITYAQMLSRARAIGQALLGRGLSPERPLLILSGNDLQHLQLALGAMYAGIPYCPVSPAYALVTQDYSRLAYLMRLLTPGLVYATDGTLFAGAIGAVVPPQAEIVIDHGEVAGRAATRLVSLLETEPVDVDAANARVGPDTIAKFLLTSGSTRQPKAVTTTHRMLCSNQQMLLQTFPCFGEAPPVLLDWLPWNHTFGGSHNVGIALYNGGSYYIDSGKPTPQAFEQTLRNLHDVQPTVYFNVPKGWEMLTDALERDPALRAHFYARVRLFFFAGAGLSQAAWDRLERVTEAHCGERIRIMAGLGMTETAPSCTFTTGPVMMAGYIGLPAPGCEVKLVRVDGKLEARFKGPHVMPGYWRAPELAAQTFDEAGYYRSGDAVRFVDEARPEIGLMFDGRIAEDFKLSSGTFVSVGPLRARIISEGAPYVLDAVIAGMNRDDLSVLLFPRLEHCAALAGLDPGASPAQILDSPAVRACFAALLERLNRAATGSANRIARLRLLDEAPSLDHGEITDKGSINQRAVLGRRAALIDAIYAGDDGKVMLAAPVQAPGGG</sequence>
<dbReference type="SUPFAM" id="SSF56801">
    <property type="entry name" value="Acetyl-CoA synthetase-like"/>
    <property type="match status" value="1"/>
</dbReference>
<reference evidence="4" key="1">
    <citation type="submission" date="2021-09" db="EMBL/GenBank/DDBJ databases">
        <title>Genomic analysis of Ralstonia spp.</title>
        <authorList>
            <person name="Aburjaile F."/>
            <person name="Ariute J.C."/>
            <person name="Pais A.K.L."/>
            <person name="Albuquerque G.M.R."/>
            <person name="Silva A.M.F."/>
            <person name="Brenig B."/>
            <person name="Azevedo V."/>
            <person name="Matiuzzi M."/>
            <person name="Ramos R."/>
            <person name="Goes-Neto A."/>
            <person name="Soares S."/>
            <person name="Iseppon A.M.B."/>
            <person name="Souza E."/>
            <person name="Gama M."/>
        </authorList>
    </citation>
    <scope>NUCLEOTIDE SEQUENCE</scope>
    <source>
        <strain evidence="4">B4</strain>
    </source>
</reference>
<dbReference type="AlphaFoldDB" id="A0AAE3NC37"/>
<dbReference type="PANTHER" id="PTHR43201:SF5">
    <property type="entry name" value="MEDIUM-CHAIN ACYL-COA LIGASE ACSF2, MITOCHONDRIAL"/>
    <property type="match status" value="1"/>
</dbReference>
<organism evidence="4 5">
    <name type="scientific">Ralstonia solanacearum</name>
    <name type="common">Pseudomonas solanacearum</name>
    <dbReference type="NCBI Taxonomy" id="305"/>
    <lineage>
        <taxon>Bacteria</taxon>
        <taxon>Pseudomonadati</taxon>
        <taxon>Pseudomonadota</taxon>
        <taxon>Betaproteobacteria</taxon>
        <taxon>Burkholderiales</taxon>
        <taxon>Burkholderiaceae</taxon>
        <taxon>Ralstonia</taxon>
        <taxon>Ralstonia solanacearum species complex</taxon>
    </lineage>
</organism>
<dbReference type="RefSeq" id="WP_184852528.1">
    <property type="nucleotide sequence ID" value="NZ_JABZEH010000002.1"/>
</dbReference>
<dbReference type="Proteomes" id="UP001143674">
    <property type="component" value="Unassembled WGS sequence"/>
</dbReference>
<dbReference type="Pfam" id="PF00501">
    <property type="entry name" value="AMP-binding"/>
    <property type="match status" value="1"/>
</dbReference>
<dbReference type="EMBL" id="JAIVEX010000002">
    <property type="protein sequence ID" value="MDB0520747.1"/>
    <property type="molecule type" value="Genomic_DNA"/>
</dbReference>
<proteinExistence type="inferred from homology"/>
<name>A0AAE3NC37_RALSL</name>
<dbReference type="CDD" id="cd05921">
    <property type="entry name" value="FCS"/>
    <property type="match status" value="1"/>
</dbReference>
<gene>
    <name evidence="4" type="ORF">LBW55_03855</name>
</gene>
<keyword evidence="2" id="KW-0436">Ligase</keyword>
<dbReference type="PANTHER" id="PTHR43201">
    <property type="entry name" value="ACYL-COA SYNTHETASE"/>
    <property type="match status" value="1"/>
</dbReference>
<evidence type="ECO:0000256" key="2">
    <source>
        <dbReference type="ARBA" id="ARBA00022598"/>
    </source>
</evidence>
<evidence type="ECO:0000256" key="1">
    <source>
        <dbReference type="ARBA" id="ARBA00006432"/>
    </source>
</evidence>
<comment type="caution">
    <text evidence="4">The sequence shown here is derived from an EMBL/GenBank/DDBJ whole genome shotgun (WGS) entry which is preliminary data.</text>
</comment>
<dbReference type="GO" id="GO:0006631">
    <property type="term" value="P:fatty acid metabolic process"/>
    <property type="evidence" value="ECO:0007669"/>
    <property type="project" value="TreeGrafter"/>
</dbReference>
<dbReference type="GO" id="GO:0031956">
    <property type="term" value="F:medium-chain fatty acid-CoA ligase activity"/>
    <property type="evidence" value="ECO:0007669"/>
    <property type="project" value="TreeGrafter"/>
</dbReference>
<protein>
    <submittedName>
        <fullName evidence="4">Feruloyl-CoA synthase</fullName>
    </submittedName>
</protein>
<evidence type="ECO:0000259" key="3">
    <source>
        <dbReference type="Pfam" id="PF00501"/>
    </source>
</evidence>
<evidence type="ECO:0000313" key="4">
    <source>
        <dbReference type="EMBL" id="MDB0520747.1"/>
    </source>
</evidence>
<dbReference type="InterPro" id="IPR000873">
    <property type="entry name" value="AMP-dep_synth/lig_dom"/>
</dbReference>
<comment type="similarity">
    <text evidence="1">Belongs to the ATP-dependent AMP-binding enzyme family.</text>
</comment>